<evidence type="ECO:0000256" key="2">
    <source>
        <dbReference type="ARBA" id="ARBA00022679"/>
    </source>
</evidence>
<feature type="chain" id="PRO_5022845947" description="Pesticidal protein Cry15Aa" evidence="4">
    <location>
        <begin position="20"/>
        <end position="364"/>
    </location>
</feature>
<evidence type="ECO:0000313" key="6">
    <source>
        <dbReference type="Proteomes" id="UP000321533"/>
    </source>
</evidence>
<dbReference type="PIRSF" id="PIRSF016202">
    <property type="entry name" value="PH1107"/>
    <property type="match status" value="1"/>
</dbReference>
<feature type="signal peptide" evidence="4">
    <location>
        <begin position="1"/>
        <end position="19"/>
    </location>
</feature>
<evidence type="ECO:0000256" key="3">
    <source>
        <dbReference type="ARBA" id="ARBA00024356"/>
    </source>
</evidence>
<comment type="similarity">
    <text evidence="3">Belongs to the glycosyl hydrolase 130 family.</text>
</comment>
<dbReference type="Pfam" id="PF04041">
    <property type="entry name" value="Glyco_hydro_130"/>
    <property type="match status" value="1"/>
</dbReference>
<organism evidence="5 6">
    <name type="scientific">Panacibacter ginsenosidivorans</name>
    <dbReference type="NCBI Taxonomy" id="1813871"/>
    <lineage>
        <taxon>Bacteria</taxon>
        <taxon>Pseudomonadati</taxon>
        <taxon>Bacteroidota</taxon>
        <taxon>Chitinophagia</taxon>
        <taxon>Chitinophagales</taxon>
        <taxon>Chitinophagaceae</taxon>
        <taxon>Panacibacter</taxon>
    </lineage>
</organism>
<dbReference type="OrthoDB" id="2534034at2"/>
<dbReference type="Gene3D" id="2.115.10.20">
    <property type="entry name" value="Glycosyl hydrolase domain, family 43"/>
    <property type="match status" value="1"/>
</dbReference>
<dbReference type="KEGG" id="pgin:FRZ67_04795"/>
<protein>
    <recommendedName>
        <fullName evidence="7">Pesticidal protein Cry15Aa</fullName>
    </recommendedName>
</protein>
<name>A0A5B8V633_9BACT</name>
<keyword evidence="2" id="KW-0808">Transferase</keyword>
<sequence>MYKITIAAAYFFLSVNCFAQSSSSINVTGFYKPKENPIVKADSSFTFTDPIKKEMVRWQKADVFNPAAIVKDGKVFLLYRCEDNPAAALGGRTSRLGLAESKDGIHFKKFPEPVLYPANDSFKEYDYPGGCEDPRLVQTEGGMYVVAYTSWNYKVPRLSIAFSKDLFHWEKKGPAFLKAYNGKFANDASKSGSIITKMINGKAVAAKIDGKYWMYWGEHIINLAWSENLYDWNPLLDDNGELLAVVRTRSKMFDSDLTECGPPAIITAKGIVLFYNGKNATDDNADPNLPKGTYSVGQVVFDTNDPKKVIERSDTCFIKPTLPHEMTGQYQAGTTFSEALVFFKNKWFLYYGTADSFVGVAITE</sequence>
<dbReference type="InterPro" id="IPR007184">
    <property type="entry name" value="Mannoside_phosphorylase"/>
</dbReference>
<evidence type="ECO:0008006" key="7">
    <source>
        <dbReference type="Google" id="ProtNLM"/>
    </source>
</evidence>
<evidence type="ECO:0000313" key="5">
    <source>
        <dbReference type="EMBL" id="QEC66649.1"/>
    </source>
</evidence>
<dbReference type="GO" id="GO:0016757">
    <property type="term" value="F:glycosyltransferase activity"/>
    <property type="evidence" value="ECO:0007669"/>
    <property type="project" value="UniProtKB-KW"/>
</dbReference>
<keyword evidence="4" id="KW-0732">Signal</keyword>
<keyword evidence="1" id="KW-0328">Glycosyltransferase</keyword>
<proteinExistence type="inferred from homology"/>
<dbReference type="PANTHER" id="PTHR34106">
    <property type="entry name" value="GLYCOSIDASE"/>
    <property type="match status" value="1"/>
</dbReference>
<accession>A0A5B8V633</accession>
<dbReference type="Proteomes" id="UP000321533">
    <property type="component" value="Chromosome"/>
</dbReference>
<dbReference type="SUPFAM" id="SSF75005">
    <property type="entry name" value="Arabinanase/levansucrase/invertase"/>
    <property type="match status" value="1"/>
</dbReference>
<dbReference type="EMBL" id="CP042435">
    <property type="protein sequence ID" value="QEC66649.1"/>
    <property type="molecule type" value="Genomic_DNA"/>
</dbReference>
<reference evidence="5 6" key="1">
    <citation type="journal article" date="2016" name="Int. J. Syst. Evol. Microbiol.">
        <title>Panacibacter ginsenosidivorans gen. nov., sp. nov., with ginsenoside converting activity isolated from soil of a ginseng field.</title>
        <authorList>
            <person name="Siddiqi M.Z."/>
            <person name="Muhammad Shafi S."/>
            <person name="Choi K.D."/>
            <person name="Im W.T."/>
        </authorList>
    </citation>
    <scope>NUCLEOTIDE SEQUENCE [LARGE SCALE GENOMIC DNA]</scope>
    <source>
        <strain evidence="5 6">Gsoil1550</strain>
    </source>
</reference>
<keyword evidence="6" id="KW-1185">Reference proteome</keyword>
<evidence type="ECO:0000256" key="1">
    <source>
        <dbReference type="ARBA" id="ARBA00022676"/>
    </source>
</evidence>
<gene>
    <name evidence="5" type="ORF">FRZ67_04795</name>
</gene>
<dbReference type="RefSeq" id="WP_147188449.1">
    <property type="nucleotide sequence ID" value="NZ_CP042435.1"/>
</dbReference>
<dbReference type="PANTHER" id="PTHR34106:SF5">
    <property type="entry name" value="GLYCOSIDASE"/>
    <property type="match status" value="1"/>
</dbReference>
<dbReference type="AlphaFoldDB" id="A0A5B8V633"/>
<dbReference type="CDD" id="cd18610">
    <property type="entry name" value="GH130_BT3780-like"/>
    <property type="match status" value="1"/>
</dbReference>
<dbReference type="InterPro" id="IPR023296">
    <property type="entry name" value="Glyco_hydro_beta-prop_sf"/>
</dbReference>
<evidence type="ECO:0000256" key="4">
    <source>
        <dbReference type="SAM" id="SignalP"/>
    </source>
</evidence>